<dbReference type="EMBL" id="GGFK01000045">
    <property type="protein sequence ID" value="MBW33366.1"/>
    <property type="molecule type" value="Transcribed_RNA"/>
</dbReference>
<evidence type="ECO:0000313" key="2">
    <source>
        <dbReference type="EMBL" id="MBW33366.1"/>
    </source>
</evidence>
<name>A0A2M3ZXR8_9DIPT</name>
<organism evidence="2">
    <name type="scientific">Anopheles triannulatus</name>
    <dbReference type="NCBI Taxonomy" id="58253"/>
    <lineage>
        <taxon>Eukaryota</taxon>
        <taxon>Metazoa</taxon>
        <taxon>Ecdysozoa</taxon>
        <taxon>Arthropoda</taxon>
        <taxon>Hexapoda</taxon>
        <taxon>Insecta</taxon>
        <taxon>Pterygota</taxon>
        <taxon>Neoptera</taxon>
        <taxon>Endopterygota</taxon>
        <taxon>Diptera</taxon>
        <taxon>Nematocera</taxon>
        <taxon>Culicoidea</taxon>
        <taxon>Culicidae</taxon>
        <taxon>Anophelinae</taxon>
        <taxon>Anopheles</taxon>
    </lineage>
</organism>
<dbReference type="AlphaFoldDB" id="A0A2M3ZXR8"/>
<feature type="chain" id="PRO_5014623648" evidence="1">
    <location>
        <begin position="23"/>
        <end position="399"/>
    </location>
</feature>
<proteinExistence type="predicted"/>
<reference evidence="2" key="1">
    <citation type="submission" date="2018-01" db="EMBL/GenBank/DDBJ databases">
        <title>An insight into the sialome of Amazonian anophelines.</title>
        <authorList>
            <person name="Ribeiro J.M."/>
            <person name="Scarpassa V."/>
            <person name="Calvo E."/>
        </authorList>
    </citation>
    <scope>NUCLEOTIDE SEQUENCE</scope>
    <source>
        <tissue evidence="2">Salivary glands</tissue>
    </source>
</reference>
<evidence type="ECO:0000256" key="1">
    <source>
        <dbReference type="SAM" id="SignalP"/>
    </source>
</evidence>
<sequence>MARLLVISAVLTVLGRSRLLSAEVLEENALDGCGVGHGSLHSTAYGWQYTPCWSENNGACFVKAHEERYHALVRACEEAHSNQSSRIRQYRADFPQYSSDVIVALSQLNVTLQTQRDRLESIVQDQHDVLVNTTAYAAQLERDIVVASVEANRTDQAVQHYVALLEPTAKELVRESYAAHQESSSISSSRKVALLLRFARTLPDAAERTAVYRQLDELLQTDQQDERFPGVLLSEDAPKHSEHRPDPERYPKRALARWQRQLLDGFFAELVQFAGDYPDYYARIEPALLRDLVTERWSAEGWPRLVQYPNALPRPEQRVRAFQVLLGALQRHAQQQQLPDLHVMQLADEVSKLERALTGDPPEALRQQLTELTEHFTQLTYERSFLTYAELFALYKPAV</sequence>
<feature type="signal peptide" evidence="1">
    <location>
        <begin position="1"/>
        <end position="22"/>
    </location>
</feature>
<keyword evidence="1" id="KW-0732">Signal</keyword>
<accession>A0A2M3ZXR8</accession>
<protein>
    <submittedName>
        <fullName evidence="2">Putative secreted protein</fullName>
    </submittedName>
</protein>